<accession>A0A2H9N647</accession>
<gene>
    <name evidence="2" type="ORF">COZ64_00290</name>
</gene>
<evidence type="ECO:0000256" key="1">
    <source>
        <dbReference type="SAM" id="MobiDB-lite"/>
    </source>
</evidence>
<dbReference type="AlphaFoldDB" id="A0A2H9N647"/>
<feature type="region of interest" description="Disordered" evidence="1">
    <location>
        <begin position="1"/>
        <end position="22"/>
    </location>
</feature>
<evidence type="ECO:0000313" key="3">
    <source>
        <dbReference type="Proteomes" id="UP000236842"/>
    </source>
</evidence>
<dbReference type="Proteomes" id="UP000236842">
    <property type="component" value="Unassembled WGS sequence"/>
</dbReference>
<feature type="compositionally biased region" description="Polar residues" evidence="1">
    <location>
        <begin position="8"/>
        <end position="18"/>
    </location>
</feature>
<protein>
    <submittedName>
        <fullName evidence="2">Uncharacterized protein</fullName>
    </submittedName>
</protein>
<evidence type="ECO:0000313" key="2">
    <source>
        <dbReference type="EMBL" id="PIX29349.1"/>
    </source>
</evidence>
<sequence length="117" mass="13254">MRLKRPDQSNPQQRTIEQAASGEELKQNDLIVSDFEVSQAQNVLNNHDIPFRVMKYTKRQVLDTQADTAVPGEFVLHILDPQNPDQPAPFDVVKQVFQLIKGADIAVRYGKNPEKEG</sequence>
<proteinExistence type="predicted"/>
<name>A0A2H9N647_9BACT</name>
<dbReference type="EMBL" id="PFIJ01000005">
    <property type="protein sequence ID" value="PIX29349.1"/>
    <property type="molecule type" value="Genomic_DNA"/>
</dbReference>
<organism evidence="2 3">
    <name type="scientific">Candidatus Brennerbacteria bacterium CG_4_8_14_3_um_filter_43_14</name>
    <dbReference type="NCBI Taxonomy" id="1974521"/>
    <lineage>
        <taxon>Bacteria</taxon>
        <taxon>Candidatus Brenneribacteriota</taxon>
    </lineage>
</organism>
<comment type="caution">
    <text evidence="2">The sequence shown here is derived from an EMBL/GenBank/DDBJ whole genome shotgun (WGS) entry which is preliminary data.</text>
</comment>
<reference evidence="3" key="1">
    <citation type="submission" date="2017-09" db="EMBL/GenBank/DDBJ databases">
        <title>Depth-based differentiation of microbial function through sediment-hosted aquifers and enrichment of novel symbionts in the deep terrestrial subsurface.</title>
        <authorList>
            <person name="Probst A.J."/>
            <person name="Ladd B."/>
            <person name="Jarett J.K."/>
            <person name="Geller-Mcgrath D.E."/>
            <person name="Sieber C.M.K."/>
            <person name="Emerson J.B."/>
            <person name="Anantharaman K."/>
            <person name="Thomas B.C."/>
            <person name="Malmstrom R."/>
            <person name="Stieglmeier M."/>
            <person name="Klingl A."/>
            <person name="Woyke T."/>
            <person name="Ryan C.M."/>
            <person name="Banfield J.F."/>
        </authorList>
    </citation>
    <scope>NUCLEOTIDE SEQUENCE [LARGE SCALE GENOMIC DNA]</scope>
</reference>